<keyword evidence="2" id="KW-1185">Reference proteome</keyword>
<organism evidence="1 2">
    <name type="scientific">Jimgerdemannia flammicorona</name>
    <dbReference type="NCBI Taxonomy" id="994334"/>
    <lineage>
        <taxon>Eukaryota</taxon>
        <taxon>Fungi</taxon>
        <taxon>Fungi incertae sedis</taxon>
        <taxon>Mucoromycota</taxon>
        <taxon>Mucoromycotina</taxon>
        <taxon>Endogonomycetes</taxon>
        <taxon>Endogonales</taxon>
        <taxon>Endogonaceae</taxon>
        <taxon>Jimgerdemannia</taxon>
    </lineage>
</organism>
<evidence type="ECO:0000313" key="2">
    <source>
        <dbReference type="Proteomes" id="UP000274822"/>
    </source>
</evidence>
<evidence type="ECO:0000313" key="1">
    <source>
        <dbReference type="EMBL" id="RUS30717.1"/>
    </source>
</evidence>
<proteinExistence type="predicted"/>
<reference evidence="1 2" key="1">
    <citation type="journal article" date="2018" name="New Phytol.">
        <title>Phylogenomics of Endogonaceae and evolution of mycorrhizas within Mucoromycota.</title>
        <authorList>
            <person name="Chang Y."/>
            <person name="Desiro A."/>
            <person name="Na H."/>
            <person name="Sandor L."/>
            <person name="Lipzen A."/>
            <person name="Clum A."/>
            <person name="Barry K."/>
            <person name="Grigoriev I.V."/>
            <person name="Martin F.M."/>
            <person name="Stajich J.E."/>
            <person name="Smith M.E."/>
            <person name="Bonito G."/>
            <person name="Spatafora J.W."/>
        </authorList>
    </citation>
    <scope>NUCLEOTIDE SEQUENCE [LARGE SCALE GENOMIC DNA]</scope>
    <source>
        <strain evidence="1 2">AD002</strain>
    </source>
</reference>
<accession>A0A433QLS3</accession>
<gene>
    <name evidence="1" type="ORF">BC938DRAFT_479042</name>
</gene>
<protein>
    <submittedName>
        <fullName evidence="1">Uncharacterized protein</fullName>
    </submittedName>
</protein>
<dbReference type="AlphaFoldDB" id="A0A433QLS3"/>
<name>A0A433QLS3_9FUNG</name>
<dbReference type="EMBL" id="RBNJ01003628">
    <property type="protein sequence ID" value="RUS30717.1"/>
    <property type="molecule type" value="Genomic_DNA"/>
</dbReference>
<comment type="caution">
    <text evidence="1">The sequence shown here is derived from an EMBL/GenBank/DDBJ whole genome shotgun (WGS) entry which is preliminary data.</text>
</comment>
<sequence length="153" mass="17896">MCGLPVIPTHVIVCTMMTYSLNLTNKKFRVVDASVLSKHVNMNSEFFDKPGFLYFLEVPCETWDILQYHEAWRKAQHPMNKAAVITAIKRQLGWFQTNGSRDEIIAAKRLLKQLKEDMKRGRCIDNFWADVASRCTLDTKRVSYHFLFTDYKL</sequence>
<dbReference type="Proteomes" id="UP000274822">
    <property type="component" value="Unassembled WGS sequence"/>
</dbReference>
<feature type="non-terminal residue" evidence="1">
    <location>
        <position position="153"/>
    </location>
</feature>